<proteinExistence type="predicted"/>
<evidence type="ECO:0000313" key="2">
    <source>
        <dbReference type="Proteomes" id="UP000006727"/>
    </source>
</evidence>
<dbReference type="SUPFAM" id="SSF48371">
    <property type="entry name" value="ARM repeat"/>
    <property type="match status" value="1"/>
</dbReference>
<protein>
    <submittedName>
        <fullName evidence="1">Uncharacterized protein</fullName>
    </submittedName>
</protein>
<accession>A0A7I4CBF1</accession>
<reference evidence="1 2" key="2">
    <citation type="journal article" date="2018" name="Plant J.">
        <title>The Physcomitrella patens chromosome-scale assembly reveals moss genome structure and evolution.</title>
        <authorList>
            <person name="Lang D."/>
            <person name="Ullrich K.K."/>
            <person name="Murat F."/>
            <person name="Fuchs J."/>
            <person name="Jenkins J."/>
            <person name="Haas F.B."/>
            <person name="Piednoel M."/>
            <person name="Gundlach H."/>
            <person name="Van Bel M."/>
            <person name="Meyberg R."/>
            <person name="Vives C."/>
            <person name="Morata J."/>
            <person name="Symeonidi A."/>
            <person name="Hiss M."/>
            <person name="Muchero W."/>
            <person name="Kamisugi Y."/>
            <person name="Saleh O."/>
            <person name="Blanc G."/>
            <person name="Decker E.L."/>
            <person name="van Gessel N."/>
            <person name="Grimwood J."/>
            <person name="Hayes R.D."/>
            <person name="Graham S.W."/>
            <person name="Gunter L.E."/>
            <person name="McDaniel S.F."/>
            <person name="Hoernstein S.N.W."/>
            <person name="Larsson A."/>
            <person name="Li F.W."/>
            <person name="Perroud P.F."/>
            <person name="Phillips J."/>
            <person name="Ranjan P."/>
            <person name="Rokshar D.S."/>
            <person name="Rothfels C.J."/>
            <person name="Schneider L."/>
            <person name="Shu S."/>
            <person name="Stevenson D.W."/>
            <person name="Thummler F."/>
            <person name="Tillich M."/>
            <person name="Villarreal Aguilar J.C."/>
            <person name="Widiez T."/>
            <person name="Wong G.K."/>
            <person name="Wymore A."/>
            <person name="Zhang Y."/>
            <person name="Zimmer A.D."/>
            <person name="Quatrano R.S."/>
            <person name="Mayer K.F.X."/>
            <person name="Goodstein D."/>
            <person name="Casacuberta J.M."/>
            <person name="Vandepoele K."/>
            <person name="Reski R."/>
            <person name="Cuming A.C."/>
            <person name="Tuskan G.A."/>
            <person name="Maumus F."/>
            <person name="Salse J."/>
            <person name="Schmutz J."/>
            <person name="Rensing S.A."/>
        </authorList>
    </citation>
    <scope>NUCLEOTIDE SEQUENCE [LARGE SCALE GENOMIC DNA]</scope>
    <source>
        <strain evidence="1 2">cv. Gransden 2004</strain>
    </source>
</reference>
<dbReference type="InterPro" id="IPR042856">
    <property type="entry name" value="RSP14"/>
</dbReference>
<reference evidence="1 2" key="1">
    <citation type="journal article" date="2008" name="Science">
        <title>The Physcomitrella genome reveals evolutionary insights into the conquest of land by plants.</title>
        <authorList>
            <person name="Rensing S."/>
            <person name="Lang D."/>
            <person name="Zimmer A."/>
            <person name="Terry A."/>
            <person name="Salamov A."/>
            <person name="Shapiro H."/>
            <person name="Nishiyama T."/>
            <person name="Perroud P.-F."/>
            <person name="Lindquist E."/>
            <person name="Kamisugi Y."/>
            <person name="Tanahashi T."/>
            <person name="Sakakibara K."/>
            <person name="Fujita T."/>
            <person name="Oishi K."/>
            <person name="Shin-I T."/>
            <person name="Kuroki Y."/>
            <person name="Toyoda A."/>
            <person name="Suzuki Y."/>
            <person name="Hashimoto A."/>
            <person name="Yamaguchi K."/>
            <person name="Sugano A."/>
            <person name="Kohara Y."/>
            <person name="Fujiyama A."/>
            <person name="Anterola A."/>
            <person name="Aoki S."/>
            <person name="Ashton N."/>
            <person name="Barbazuk W.B."/>
            <person name="Barker E."/>
            <person name="Bennetzen J."/>
            <person name="Bezanilla M."/>
            <person name="Blankenship R."/>
            <person name="Cho S.H."/>
            <person name="Dutcher S."/>
            <person name="Estelle M."/>
            <person name="Fawcett J.A."/>
            <person name="Gundlach H."/>
            <person name="Hanada K."/>
            <person name="Heyl A."/>
            <person name="Hicks K.A."/>
            <person name="Hugh J."/>
            <person name="Lohr M."/>
            <person name="Mayer K."/>
            <person name="Melkozernov A."/>
            <person name="Murata T."/>
            <person name="Nelson D."/>
            <person name="Pils B."/>
            <person name="Prigge M."/>
            <person name="Reiss B."/>
            <person name="Renner T."/>
            <person name="Rombauts S."/>
            <person name="Rushton P."/>
            <person name="Sanderfoot A."/>
            <person name="Schween G."/>
            <person name="Shiu S.-H."/>
            <person name="Stueber K."/>
            <person name="Theodoulou F.L."/>
            <person name="Tu H."/>
            <person name="Van de Peer Y."/>
            <person name="Verrier P.J."/>
            <person name="Waters E."/>
            <person name="Wood A."/>
            <person name="Yang L."/>
            <person name="Cove D."/>
            <person name="Cuming A."/>
            <person name="Hasebe M."/>
            <person name="Lucas S."/>
            <person name="Mishler D.B."/>
            <person name="Reski R."/>
            <person name="Grigoriev I."/>
            <person name="Quatrano R.S."/>
            <person name="Boore J.L."/>
        </authorList>
    </citation>
    <scope>NUCLEOTIDE SEQUENCE [LARGE SCALE GENOMIC DNA]</scope>
    <source>
        <strain evidence="1 2">cv. Gransden 2004</strain>
    </source>
</reference>
<dbReference type="EMBL" id="ABEU02000020">
    <property type="status" value="NOT_ANNOTATED_CDS"/>
    <property type="molecule type" value="Genomic_DNA"/>
</dbReference>
<dbReference type="InterPro" id="IPR016024">
    <property type="entry name" value="ARM-type_fold"/>
</dbReference>
<dbReference type="InParanoid" id="A0A7I4CBF1"/>
<dbReference type="Gramene" id="Pp3c20_4760V3.2">
    <property type="protein sequence ID" value="Pp3c20_4760V3.2"/>
    <property type="gene ID" value="Pp3c20_4760"/>
</dbReference>
<dbReference type="Gene3D" id="1.25.10.10">
    <property type="entry name" value="Leucine-rich Repeat Variant"/>
    <property type="match status" value="1"/>
</dbReference>
<evidence type="ECO:0000313" key="1">
    <source>
        <dbReference type="EnsemblPlants" id="Pp3c20_4760V3.2"/>
    </source>
</evidence>
<dbReference type="PANTHER" id="PTHR15599">
    <property type="entry name" value="RTDR1"/>
    <property type="match status" value="1"/>
</dbReference>
<dbReference type="InterPro" id="IPR011989">
    <property type="entry name" value="ARM-like"/>
</dbReference>
<dbReference type="PANTHER" id="PTHR15599:SF1">
    <property type="entry name" value="RADIAL SPOKE HEAD 14 HOMOLOG"/>
    <property type="match status" value="1"/>
</dbReference>
<reference evidence="1" key="3">
    <citation type="submission" date="2020-12" db="UniProtKB">
        <authorList>
            <consortium name="EnsemblPlants"/>
        </authorList>
    </citation>
    <scope>IDENTIFICATION</scope>
</reference>
<dbReference type="AlphaFoldDB" id="A0A7I4CBF1"/>
<sequence length="347" mass="39959">MPPLEDDTVRQCKAWWYADQQIRTEDMTRFVNVPDCEEGYPLLKSELPPGNLMEQHADHPKVYWPTEEPRITLGYLNFMYSKLVIHSSNTQLPATVRILKTTTDIVYRQKAVQWCVEMLCTPDSRVRCILAGILPLLAEMAQTEEDMYLKQELTMCFKYASASTEAWDALVDLKCIDKLVEYVDAVSTALRLMDSRFLDLKESATRFLCLLCFHIKGKDQALKQGAIEKLLPHLHHIEPRIQVFGLAALMSITIAVEGKFRILDAGGIPYIKPMLDLTDDVICLYILQLMINTAHRPGARKKLQNCISILRKMITESTSAWIKRTCRQCIQQLQFTSRPYPNLRFVR</sequence>
<organism evidence="1 2">
    <name type="scientific">Physcomitrium patens</name>
    <name type="common">Spreading-leaved earth moss</name>
    <name type="synonym">Physcomitrella patens</name>
    <dbReference type="NCBI Taxonomy" id="3218"/>
    <lineage>
        <taxon>Eukaryota</taxon>
        <taxon>Viridiplantae</taxon>
        <taxon>Streptophyta</taxon>
        <taxon>Embryophyta</taxon>
        <taxon>Bryophyta</taxon>
        <taxon>Bryophytina</taxon>
        <taxon>Bryopsida</taxon>
        <taxon>Funariidae</taxon>
        <taxon>Funariales</taxon>
        <taxon>Funariaceae</taxon>
        <taxon>Physcomitrium</taxon>
    </lineage>
</organism>
<name>A0A7I4CBF1_PHYPA</name>
<dbReference type="Proteomes" id="UP000006727">
    <property type="component" value="Chromosome 20"/>
</dbReference>
<keyword evidence="2" id="KW-1185">Reference proteome</keyword>
<dbReference type="EnsemblPlants" id="Pp3c20_4760V3.2">
    <property type="protein sequence ID" value="Pp3c20_4760V3.2"/>
    <property type="gene ID" value="Pp3c20_4760"/>
</dbReference>